<dbReference type="PANTHER" id="PTHR32063">
    <property type="match status" value="1"/>
</dbReference>
<feature type="transmembrane region" description="Helical" evidence="1">
    <location>
        <begin position="431"/>
        <end position="451"/>
    </location>
</feature>
<proteinExistence type="predicted"/>
<name>A0A8S8XEJ3_9PROT</name>
<feature type="transmembrane region" description="Helical" evidence="1">
    <location>
        <begin position="970"/>
        <end position="996"/>
    </location>
</feature>
<dbReference type="Gene3D" id="3.30.70.1430">
    <property type="entry name" value="Multidrug efflux transporter AcrB pore domain"/>
    <property type="match status" value="2"/>
</dbReference>
<keyword evidence="1" id="KW-1133">Transmembrane helix</keyword>
<accession>A0A8S8XEJ3</accession>
<gene>
    <name evidence="2" type="ORF">TMPK1_40600</name>
</gene>
<dbReference type="Pfam" id="PF00873">
    <property type="entry name" value="ACR_tran"/>
    <property type="match status" value="1"/>
</dbReference>
<keyword evidence="1" id="KW-0472">Membrane</keyword>
<feature type="transmembrane region" description="Helical" evidence="1">
    <location>
        <begin position="335"/>
        <end position="353"/>
    </location>
</feature>
<dbReference type="PANTHER" id="PTHR32063:SF77">
    <property type="entry name" value="ACR FAMILY TRANSPORT PROTEIN"/>
    <property type="match status" value="1"/>
</dbReference>
<dbReference type="PRINTS" id="PR00702">
    <property type="entry name" value="ACRIFLAVINRP"/>
</dbReference>
<dbReference type="Proteomes" id="UP000681075">
    <property type="component" value="Unassembled WGS sequence"/>
</dbReference>
<dbReference type="InterPro" id="IPR001036">
    <property type="entry name" value="Acrflvin-R"/>
</dbReference>
<feature type="transmembrane region" description="Helical" evidence="1">
    <location>
        <begin position="463"/>
        <end position="491"/>
    </location>
</feature>
<dbReference type="Gene3D" id="3.30.2090.10">
    <property type="entry name" value="Multidrug efflux transporter AcrB TolC docking domain, DN and DC subdomains"/>
    <property type="match status" value="2"/>
</dbReference>
<dbReference type="GO" id="GO:0042910">
    <property type="term" value="F:xenobiotic transmembrane transporter activity"/>
    <property type="evidence" value="ECO:0007669"/>
    <property type="project" value="TreeGrafter"/>
</dbReference>
<dbReference type="Gene3D" id="1.20.1640.10">
    <property type="entry name" value="Multidrug efflux transporter AcrB transmembrane domain"/>
    <property type="match status" value="2"/>
</dbReference>
<feature type="transmembrane region" description="Helical" evidence="1">
    <location>
        <begin position="868"/>
        <end position="890"/>
    </location>
</feature>
<evidence type="ECO:0000256" key="1">
    <source>
        <dbReference type="SAM" id="Phobius"/>
    </source>
</evidence>
<feature type="transmembrane region" description="Helical" evidence="1">
    <location>
        <begin position="896"/>
        <end position="918"/>
    </location>
</feature>
<dbReference type="GO" id="GO:0005886">
    <property type="term" value="C:plasma membrane"/>
    <property type="evidence" value="ECO:0007669"/>
    <property type="project" value="TreeGrafter"/>
</dbReference>
<keyword evidence="1" id="KW-0812">Transmembrane</keyword>
<reference evidence="2" key="1">
    <citation type="submission" date="2021-02" db="EMBL/GenBank/DDBJ databases">
        <title>Genome sequence of Rhodospirillales sp. strain TMPK1 isolated from soil.</title>
        <authorList>
            <person name="Nakai R."/>
            <person name="Kusada H."/>
            <person name="Tamaki H."/>
        </authorList>
    </citation>
    <scope>NUCLEOTIDE SEQUENCE</scope>
    <source>
        <strain evidence="2">TMPK1</strain>
    </source>
</reference>
<dbReference type="SUPFAM" id="SSF82866">
    <property type="entry name" value="Multidrug efflux transporter AcrB transmembrane domain"/>
    <property type="match status" value="2"/>
</dbReference>
<feature type="transmembrane region" description="Helical" evidence="1">
    <location>
        <begin position="387"/>
        <end position="411"/>
    </location>
</feature>
<dbReference type="RefSeq" id="WP_420245482.1">
    <property type="nucleotide sequence ID" value="NZ_BOPV01000001.1"/>
</dbReference>
<dbReference type="EMBL" id="BOPV01000001">
    <property type="protein sequence ID" value="GIL41823.1"/>
    <property type="molecule type" value="Genomic_DNA"/>
</dbReference>
<dbReference type="Gene3D" id="3.30.70.1320">
    <property type="entry name" value="Multidrug efflux transporter AcrB pore domain like"/>
    <property type="match status" value="1"/>
</dbReference>
<sequence>MSGNISAVAIKHPIPPIVLFIILTLAGLLAFLTMDITQNPDIDVPIVNVYVSRPSAAPSELETQITRKVEDAVATIQNIKRIRSSINDGRSSTTIEFEIGTNIDRATNDVRDAVARIRQDLPQDIYEPQVQRVNFSGNEVLFYAVSSKNRTVEQLSWLVDNEISRGLQALQGVGQVERSGGLQREIRIHLDPTRLMALGITADDVNNQLRAMNVDLPGGRGTVGSSEQTIRTLGSARSVDDLRNTEIALPNGRKARLSDMATVIDGMSELRQTARLDGEPVVTFSVYRAPQSSEITVAKLIEKKVEEFKEQFPDVRFETVFRGVDFVQHSYDASVEALVLGAGLAILVVLWFLGDWRATVIAAVAMPLSMIPTFIAMQALGFTLNGITMLALALVTGILVDDAIVEIENIVRHIRMGKRPYQAALEAADEIGLAVVATTMTIVATFLPVSFMPGIPGQFFKSFGITVAVAVMFSLLVARLITPLMSAYFLAPAQKEHGTPKWIDKYLHLLDWCLAHRLKTIGITLAVFGLSIFLATKIPQGFIPDQDIGFSQFEAELPPGVTLQETDALMQRFAMMFKAQPEVRAVWAVAGRGGDIRRGRALVLLKPKSERTRSQKDFERAMAPELLKFPGVRSGFASTSGVGGKDVQVVLVSDDGQALERHADKVMSEMQKLPAIANIMSTAALQRPELIIKPKFDRAAEQGVSVASIGQVARIATLGDIDSNTAKYNLGERQVPIRVTLDPSWRTDLDTIENLRVRTFSGTTVPLKSVAEIVMGSGPSQIDRFARSRKAEIQADLAKGELSDAFKQVNDLPSIKNLPPGIRKANIGNQEEMGVMFRGFMVALATALLLNLAVLVLLFRNFFQPPTILVALPLSLCGALAALMFSNLALSLPAMIGILMLMGIVTKNSILLVEYAIVAMRDHGKSMHDALMDAGHKRARPIVMTTIAMIAGMIPIAAGWGEDGDFRQPMAIAVIGGLITSTALSLVVIPVVFTYMDQLQNWLAPKMGRILTPKDGHTRPHAVQAGD</sequence>
<dbReference type="SUPFAM" id="SSF82693">
    <property type="entry name" value="Multidrug efflux transporter AcrB pore domain, PN1, PN2, PC1 and PC2 subdomains"/>
    <property type="match status" value="3"/>
</dbReference>
<feature type="transmembrane region" description="Helical" evidence="1">
    <location>
        <begin position="835"/>
        <end position="859"/>
    </location>
</feature>
<organism evidence="2 3">
    <name type="scientific">Roseiterribacter gracilis</name>
    <dbReference type="NCBI Taxonomy" id="2812848"/>
    <lineage>
        <taxon>Bacteria</taxon>
        <taxon>Pseudomonadati</taxon>
        <taxon>Pseudomonadota</taxon>
        <taxon>Alphaproteobacteria</taxon>
        <taxon>Rhodospirillales</taxon>
        <taxon>Roseiterribacteraceae</taxon>
        <taxon>Roseiterribacter</taxon>
    </lineage>
</organism>
<feature type="transmembrane region" description="Helical" evidence="1">
    <location>
        <begin position="512"/>
        <end position="535"/>
    </location>
</feature>
<dbReference type="Gene3D" id="3.30.70.1440">
    <property type="entry name" value="Multidrug efflux transporter AcrB pore domain"/>
    <property type="match status" value="1"/>
</dbReference>
<protein>
    <submittedName>
        <fullName evidence="2">Acriflavine resistance protein B</fullName>
    </submittedName>
</protein>
<feature type="transmembrane region" description="Helical" evidence="1">
    <location>
        <begin position="360"/>
        <end position="381"/>
    </location>
</feature>
<evidence type="ECO:0000313" key="2">
    <source>
        <dbReference type="EMBL" id="GIL41823.1"/>
    </source>
</evidence>
<dbReference type="SUPFAM" id="SSF82714">
    <property type="entry name" value="Multidrug efflux transporter AcrB TolC docking domain, DN and DC subdomains"/>
    <property type="match status" value="2"/>
</dbReference>
<feature type="transmembrane region" description="Helical" evidence="1">
    <location>
        <begin position="12"/>
        <end position="32"/>
    </location>
</feature>
<dbReference type="InterPro" id="IPR027463">
    <property type="entry name" value="AcrB_DN_DC_subdom"/>
</dbReference>
<dbReference type="AlphaFoldDB" id="A0A8S8XEJ3"/>
<comment type="caution">
    <text evidence="2">The sequence shown here is derived from an EMBL/GenBank/DDBJ whole genome shotgun (WGS) entry which is preliminary data.</text>
</comment>
<keyword evidence="3" id="KW-1185">Reference proteome</keyword>
<evidence type="ECO:0000313" key="3">
    <source>
        <dbReference type="Proteomes" id="UP000681075"/>
    </source>
</evidence>
<feature type="transmembrane region" description="Helical" evidence="1">
    <location>
        <begin position="939"/>
        <end position="958"/>
    </location>
</feature>